<accession>A0ABD3NNC7</accession>
<keyword evidence="5" id="KW-0547">Nucleotide-binding</keyword>
<dbReference type="GO" id="GO:0031047">
    <property type="term" value="P:regulatory ncRNA-mediated gene silencing"/>
    <property type="evidence" value="ECO:0007669"/>
    <property type="project" value="UniProtKB-KW"/>
</dbReference>
<dbReference type="EMBL" id="JALLAZ020001346">
    <property type="protein sequence ID" value="KAL3776572.1"/>
    <property type="molecule type" value="Genomic_DNA"/>
</dbReference>
<evidence type="ECO:0000313" key="16">
    <source>
        <dbReference type="Proteomes" id="UP001530315"/>
    </source>
</evidence>
<feature type="domain" description="DNA2/NAM7 helicase helicase" evidence="12">
    <location>
        <begin position="681"/>
        <end position="757"/>
    </location>
</feature>
<feature type="domain" description="DNA2/NAM7 helicase helicase" evidence="12">
    <location>
        <begin position="566"/>
        <end position="647"/>
    </location>
</feature>
<reference evidence="15 16" key="1">
    <citation type="submission" date="2024-10" db="EMBL/GenBank/DDBJ databases">
        <title>Updated reference genomes for cyclostephanoid diatoms.</title>
        <authorList>
            <person name="Roberts W.R."/>
            <person name="Alverson A.J."/>
        </authorList>
    </citation>
    <scope>NUCLEOTIDE SEQUENCE [LARGE SCALE GENOMIC DNA]</scope>
    <source>
        <strain evidence="15 16">AJA276-08</strain>
    </source>
</reference>
<feature type="domain" description="Helicase MOV-10-like beta-barrel" evidence="14">
    <location>
        <begin position="425"/>
        <end position="504"/>
    </location>
</feature>
<evidence type="ECO:0000313" key="15">
    <source>
        <dbReference type="EMBL" id="KAL3776572.1"/>
    </source>
</evidence>
<evidence type="ECO:0000256" key="10">
    <source>
        <dbReference type="ARBA" id="ARBA00023158"/>
    </source>
</evidence>
<evidence type="ECO:0000259" key="12">
    <source>
        <dbReference type="Pfam" id="PF13086"/>
    </source>
</evidence>
<comment type="caution">
    <text evidence="15">The sequence shown here is derived from an EMBL/GenBank/DDBJ whole genome shotgun (WGS) entry which is preliminary data.</text>
</comment>
<evidence type="ECO:0000256" key="7">
    <source>
        <dbReference type="ARBA" id="ARBA00022806"/>
    </source>
</evidence>
<dbReference type="Pfam" id="PF13086">
    <property type="entry name" value="AAA_11"/>
    <property type="match status" value="2"/>
</dbReference>
<dbReference type="GO" id="GO:0036464">
    <property type="term" value="C:cytoplasmic ribonucleoprotein granule"/>
    <property type="evidence" value="ECO:0007669"/>
    <property type="project" value="UniProtKB-SubCell"/>
</dbReference>
<gene>
    <name evidence="15" type="ORF">ACHAW5_000336</name>
</gene>
<keyword evidence="8" id="KW-0067">ATP-binding</keyword>
<dbReference type="Gene3D" id="3.40.50.300">
    <property type="entry name" value="P-loop containing nucleotide triphosphate hydrolases"/>
    <property type="match status" value="2"/>
</dbReference>
<evidence type="ECO:0000256" key="1">
    <source>
        <dbReference type="ARBA" id="ARBA00004331"/>
    </source>
</evidence>
<feature type="domain" description="DNA2/NAM7 helicase-like C-terminal" evidence="13">
    <location>
        <begin position="768"/>
        <end position="984"/>
    </location>
</feature>
<keyword evidence="9" id="KW-0694">RNA-binding</keyword>
<evidence type="ECO:0000256" key="8">
    <source>
        <dbReference type="ARBA" id="ARBA00022840"/>
    </source>
</evidence>
<evidence type="ECO:0000256" key="5">
    <source>
        <dbReference type="ARBA" id="ARBA00022741"/>
    </source>
</evidence>
<dbReference type="InterPro" id="IPR049080">
    <property type="entry name" value="MOV-10-like_beta-barrel"/>
</dbReference>
<dbReference type="InterPro" id="IPR047187">
    <property type="entry name" value="SF1_C_Upf1"/>
</dbReference>
<dbReference type="AlphaFoldDB" id="A0ABD3NNC7"/>
<protein>
    <recommendedName>
        <fullName evidence="3">RNA helicase</fullName>
        <ecNumber evidence="3">3.6.4.13</ecNumber>
    </recommendedName>
</protein>
<dbReference type="InterPro" id="IPR027417">
    <property type="entry name" value="P-loop_NTPase"/>
</dbReference>
<dbReference type="GO" id="GO:0016787">
    <property type="term" value="F:hydrolase activity"/>
    <property type="evidence" value="ECO:0007669"/>
    <property type="project" value="UniProtKB-KW"/>
</dbReference>
<dbReference type="EC" id="3.6.4.13" evidence="3"/>
<dbReference type="CDD" id="cd18808">
    <property type="entry name" value="SF1_C_Upf1"/>
    <property type="match status" value="1"/>
</dbReference>
<comment type="catalytic activity">
    <reaction evidence="11">
        <text>ATP + H2O = ADP + phosphate + H(+)</text>
        <dbReference type="Rhea" id="RHEA:13065"/>
        <dbReference type="ChEBI" id="CHEBI:15377"/>
        <dbReference type="ChEBI" id="CHEBI:15378"/>
        <dbReference type="ChEBI" id="CHEBI:30616"/>
        <dbReference type="ChEBI" id="CHEBI:43474"/>
        <dbReference type="ChEBI" id="CHEBI:456216"/>
        <dbReference type="EC" id="3.6.4.13"/>
    </reaction>
</comment>
<sequence>MHIVGVPPSAILGSLRARWGLVDSIVTVWGGDVVIWAADVRGGHDKKDRRIARIARDVVRDRIALCFYDAELRDDPALRRSCSDRHVLDGVIDRWKAGQRLDGSKVSVGRADIVFSLRMRWKLIDSRVTEENIIIWTADVAGRGKKARRVARIVEKIRHSREKLEEDQNGIVVDRFEEWEGKVCRLGERLARRIEIRNDSNVDVLCTVKGDVARQRGFVIDGDLDFELRGGCSREIVVSFRATQMGVKKSIISFDFRSIDFNDDENSVDEFTIVRYIHLRVGDPDDYDILKPSSPYAKTKNRFFDGDKFSNPERVVQHAGTTAPFAQTLAKYPIPPELLKLAAFERDAIVKKFDGMFRGEDEEFVDARYEKIDYSSYLNVKKYAICMKNLLWMEEFQMRVYFDSYFLMQISYTFYVGGAVDIKTYDLVNAPLLREGRAHYKLLVPGLAESRPSVLRGDKILIRDTGGSKYEGVVHRTSQEYAIMDLPRSFDRTFIDGLRVDVRFTFSRTTLRTSHQALAKIAETTTNEESQLGRTMFPRLMGTRPLNAMNARIIRPNQLNYYNRTLNQEQQTAVVGIVQSVARPAPYLIYGPPGTGKTVTLVESILQTILAAGSNPDSKILVCAPSNTAVDVVVERLSVVITEPRQMLRLVAFSRDKATVPDNILKYANYDEDKDCFTNPEADVIKRYQIVAVTTSYAGRLPNLGVLHHFTHVFIDEAGHSVECEAIGCLALTTKQSTSNPPVTVLAGDPKQLGPIIRNDIAKAFGLEKSLLERLSQLEPYARSEESDSLGNHYNTNMITKLVRNYRSHSKILDIPNRTFYDGDLIAEAEMIRSHRFVDWEHLPQKGFPIIFHGVEGEDMREANSPSWFNPDEAQYVKMYVDLLVKDTRKNRCKPEDIGIIAPYHKQVQKIRMILGAHGYKDCKVGSVEEFQGSERPVIIISTVRSTVDYIQFDKTHKLGFLANEKRFNVAVTRAQSLLIMIGNPLTLENDSNWESMIDYVINGGGYTGVEYKKKDPRNNAGSSIENVIRGIHVDNSDDEDTFVGVSHVAGQEGPAWRSEE</sequence>
<dbReference type="Pfam" id="PF21634">
    <property type="entry name" value="MOV-10_beta-barrel"/>
    <property type="match status" value="1"/>
</dbReference>
<dbReference type="CDD" id="cd18038">
    <property type="entry name" value="DEXXQc_Helz-like"/>
    <property type="match status" value="1"/>
</dbReference>
<dbReference type="InterPro" id="IPR041677">
    <property type="entry name" value="DNA2/NAM7_AAA_11"/>
</dbReference>
<proteinExistence type="inferred from homology"/>
<dbReference type="GO" id="GO:0005524">
    <property type="term" value="F:ATP binding"/>
    <property type="evidence" value="ECO:0007669"/>
    <property type="project" value="UniProtKB-KW"/>
</dbReference>
<dbReference type="PANTHER" id="PTHR45418">
    <property type="entry name" value="CANCER/TESTIS ANTIGEN 55"/>
    <property type="match status" value="1"/>
</dbReference>
<evidence type="ECO:0000256" key="6">
    <source>
        <dbReference type="ARBA" id="ARBA00022801"/>
    </source>
</evidence>
<name>A0ABD3NNC7_9STRA</name>
<keyword evidence="10" id="KW-0943">RNA-mediated gene silencing</keyword>
<dbReference type="SUPFAM" id="SSF52540">
    <property type="entry name" value="P-loop containing nucleoside triphosphate hydrolases"/>
    <property type="match status" value="1"/>
</dbReference>
<keyword evidence="16" id="KW-1185">Reference proteome</keyword>
<evidence type="ECO:0000259" key="13">
    <source>
        <dbReference type="Pfam" id="PF13087"/>
    </source>
</evidence>
<dbReference type="FunFam" id="3.40.50.300:FF:000608">
    <property type="entry name" value="Mov10 RISC complex RNA helicase"/>
    <property type="match status" value="1"/>
</dbReference>
<evidence type="ECO:0000256" key="9">
    <source>
        <dbReference type="ARBA" id="ARBA00022884"/>
    </source>
</evidence>
<dbReference type="GO" id="GO:0003724">
    <property type="term" value="F:RNA helicase activity"/>
    <property type="evidence" value="ECO:0007669"/>
    <property type="project" value="UniProtKB-EC"/>
</dbReference>
<evidence type="ECO:0000256" key="3">
    <source>
        <dbReference type="ARBA" id="ARBA00012552"/>
    </source>
</evidence>
<dbReference type="InterPro" id="IPR041679">
    <property type="entry name" value="DNA2/NAM7-like_C"/>
</dbReference>
<comment type="subcellular location">
    <subcellularLocation>
        <location evidence="1">Cytoplasm</location>
        <location evidence="1">Cytoplasmic ribonucleoprotein granule</location>
    </subcellularLocation>
</comment>
<evidence type="ECO:0000256" key="11">
    <source>
        <dbReference type="ARBA" id="ARBA00047984"/>
    </source>
</evidence>
<dbReference type="Pfam" id="PF13087">
    <property type="entry name" value="AAA_12"/>
    <property type="match status" value="1"/>
</dbReference>
<evidence type="ECO:0000259" key="14">
    <source>
        <dbReference type="Pfam" id="PF21634"/>
    </source>
</evidence>
<keyword evidence="4" id="KW-0963">Cytoplasm</keyword>
<comment type="similarity">
    <text evidence="2">Belongs to the DNA2/NAM7 helicase family. SDE3 subfamily.</text>
</comment>
<organism evidence="15 16">
    <name type="scientific">Stephanodiscus triporus</name>
    <dbReference type="NCBI Taxonomy" id="2934178"/>
    <lineage>
        <taxon>Eukaryota</taxon>
        <taxon>Sar</taxon>
        <taxon>Stramenopiles</taxon>
        <taxon>Ochrophyta</taxon>
        <taxon>Bacillariophyta</taxon>
        <taxon>Coscinodiscophyceae</taxon>
        <taxon>Thalassiosirophycidae</taxon>
        <taxon>Stephanodiscales</taxon>
        <taxon>Stephanodiscaceae</taxon>
        <taxon>Stephanodiscus</taxon>
    </lineage>
</organism>
<evidence type="ECO:0000256" key="4">
    <source>
        <dbReference type="ARBA" id="ARBA00022490"/>
    </source>
</evidence>
<evidence type="ECO:0000256" key="2">
    <source>
        <dbReference type="ARBA" id="ARBA00005601"/>
    </source>
</evidence>
<keyword evidence="6" id="KW-0378">Hydrolase</keyword>
<dbReference type="PANTHER" id="PTHR45418:SF1">
    <property type="entry name" value="CANCER_TESTIS ANTIGEN 55"/>
    <property type="match status" value="1"/>
</dbReference>
<dbReference type="InterPro" id="IPR026122">
    <property type="entry name" value="MOV-10/SDE3_DEXXQ/H-box"/>
</dbReference>
<dbReference type="Proteomes" id="UP001530315">
    <property type="component" value="Unassembled WGS sequence"/>
</dbReference>
<keyword evidence="7" id="KW-0347">Helicase</keyword>
<dbReference type="GO" id="GO:0003723">
    <property type="term" value="F:RNA binding"/>
    <property type="evidence" value="ECO:0007669"/>
    <property type="project" value="UniProtKB-KW"/>
</dbReference>